<dbReference type="Proteomes" id="UP001140560">
    <property type="component" value="Unassembled WGS sequence"/>
</dbReference>
<dbReference type="SUPFAM" id="SSF81383">
    <property type="entry name" value="F-box domain"/>
    <property type="match status" value="1"/>
</dbReference>
<evidence type="ECO:0000313" key="3">
    <source>
        <dbReference type="EMBL" id="KAJ4373323.1"/>
    </source>
</evidence>
<proteinExistence type="predicted"/>
<dbReference type="InterPro" id="IPR036047">
    <property type="entry name" value="F-box-like_dom_sf"/>
</dbReference>
<sequence>MASLLTTPLELLVAISSYLPTSDLTSLRLTCKQIERSLYEWFSQEFFTKKQFMLTHSSLQALIDISKHVSFSKKLSHVIIATNAYDEIPLRFRDSEAATRYIQGYEDQKVLLSTGIDREMLTEAFQGLVNLDTIGIRDFSATSRDRDGDHASWNSWGATTVHRETGIQLQFSEGGNHSHDSRTGFAARIFLTVLYALGKANRTPSHFEMLLRKHHLPDSTFCLPEFLRPTADPVLQNVKTLLLNVNLDLRYFHTEGSGTSADPHAGRSLGRFLGSTPNLTHLRLNFLKHLKANNEAFLKWLGEPILSHRPQPSPLPFLKPPPITLSSLRVLELGQINITPISLLTAVIKFALTLEGLSLWRMSLYPSTPSTHDDKPNLWATFFKTLSGLPQLKLKHLKVGMLQQDHMYVHFAPPADSQSIVSPHKQKEYTGREMEKFLKELQEQVTVEWPTPIGMNDDADEDEDEDDDDNSMDDDDDEDMLDDDE</sequence>
<name>A0A9W8YBG5_9PLEO</name>
<dbReference type="EMBL" id="JAPEUY010000005">
    <property type="protein sequence ID" value="KAJ4373323.1"/>
    <property type="molecule type" value="Genomic_DNA"/>
</dbReference>
<feature type="compositionally biased region" description="Acidic residues" evidence="1">
    <location>
        <begin position="457"/>
        <end position="485"/>
    </location>
</feature>
<accession>A0A9W8YBG5</accession>
<evidence type="ECO:0000313" key="4">
    <source>
        <dbReference type="Proteomes" id="UP001140560"/>
    </source>
</evidence>
<dbReference type="PROSITE" id="PS50181">
    <property type="entry name" value="FBOX"/>
    <property type="match status" value="1"/>
</dbReference>
<evidence type="ECO:0000256" key="1">
    <source>
        <dbReference type="SAM" id="MobiDB-lite"/>
    </source>
</evidence>
<dbReference type="AlphaFoldDB" id="A0A9W8YBG5"/>
<comment type="caution">
    <text evidence="3">The sequence shown here is derived from an EMBL/GenBank/DDBJ whole genome shotgun (WGS) entry which is preliminary data.</text>
</comment>
<reference evidence="3" key="1">
    <citation type="submission" date="2022-10" db="EMBL/GenBank/DDBJ databases">
        <title>Tapping the CABI collections for fungal endophytes: first genome assemblies for Collariella, Neodidymelliopsis, Ascochyta clinopodiicola, Didymella pomorum, Didymosphaeria variabile, Neocosmospora piperis and Neocucurbitaria cava.</title>
        <authorList>
            <person name="Hill R."/>
        </authorList>
    </citation>
    <scope>NUCLEOTIDE SEQUENCE</scope>
    <source>
        <strain evidence="3">IMI 356814</strain>
    </source>
</reference>
<feature type="domain" description="F-box" evidence="2">
    <location>
        <begin position="1"/>
        <end position="50"/>
    </location>
</feature>
<protein>
    <recommendedName>
        <fullName evidence="2">F-box domain-containing protein</fullName>
    </recommendedName>
</protein>
<keyword evidence="4" id="KW-1185">Reference proteome</keyword>
<dbReference type="OrthoDB" id="5279008at2759"/>
<dbReference type="InterPro" id="IPR001810">
    <property type="entry name" value="F-box_dom"/>
</dbReference>
<gene>
    <name evidence="3" type="ORF">N0V83_003617</name>
</gene>
<organism evidence="3 4">
    <name type="scientific">Neocucurbitaria cava</name>
    <dbReference type="NCBI Taxonomy" id="798079"/>
    <lineage>
        <taxon>Eukaryota</taxon>
        <taxon>Fungi</taxon>
        <taxon>Dikarya</taxon>
        <taxon>Ascomycota</taxon>
        <taxon>Pezizomycotina</taxon>
        <taxon>Dothideomycetes</taxon>
        <taxon>Pleosporomycetidae</taxon>
        <taxon>Pleosporales</taxon>
        <taxon>Pleosporineae</taxon>
        <taxon>Cucurbitariaceae</taxon>
        <taxon>Neocucurbitaria</taxon>
    </lineage>
</organism>
<feature type="region of interest" description="Disordered" evidence="1">
    <location>
        <begin position="447"/>
        <end position="485"/>
    </location>
</feature>
<evidence type="ECO:0000259" key="2">
    <source>
        <dbReference type="PROSITE" id="PS50181"/>
    </source>
</evidence>